<dbReference type="NCBIfam" id="NF009373">
    <property type="entry name" value="PRK12736.1"/>
    <property type="match status" value="1"/>
</dbReference>
<dbReference type="SUPFAM" id="SSF52540">
    <property type="entry name" value="P-loop containing nucleoside triphosphate hydrolases"/>
    <property type="match status" value="1"/>
</dbReference>
<sequence length="466" mass="51749">MAGSFIFRVFSQTAVRSGLGRQSLLLYKEQTRWLSCSSRWFAAPGGQKKQFVRDKPHINIGTIGHVDHGKTTLSAAITKVLAKKKQATFMAYDAIDKAPEEKKRGITINAASLEYSTDKRHYGHIDCPGHADYIKNMITGTAIMDGAILVVAATDGTMPQTREHLLLAKQIGITHLVVYINKADAADKEMLELVEMEVHELLAEFGFDENTPIVIGSALYALEDRDPEIGEQSVMKLLDAVDEYIPIPPRDLDKPFHMPIEQTFSIPGRGTVVTGKLSTGVIKKGDEAVIAGHGQLVKTVITGVEMYRQMLDRAEAGDQIGLLLKGLKKDEVRRGQVVAKPGSVNMHNHYKAQVYFLTKEEGGRAKPLMPHFQCVLFSKTWDAPALIQIPEGKDMVMPGEDATIEFRCEKKMVVEKGLRFTMREGSLTLGYGVITELLSDVDMEAYMVDRKKEKRARKQTTDKDSA</sequence>
<evidence type="ECO:0000256" key="4">
    <source>
        <dbReference type="ARBA" id="ARBA00022490"/>
    </source>
</evidence>
<keyword evidence="11" id="KW-0809">Transit peptide</keyword>
<comment type="catalytic activity">
    <reaction evidence="14">
        <text>GTP + H2O = GDP + phosphate + H(+)</text>
        <dbReference type="Rhea" id="RHEA:19669"/>
        <dbReference type="ChEBI" id="CHEBI:15377"/>
        <dbReference type="ChEBI" id="CHEBI:15378"/>
        <dbReference type="ChEBI" id="CHEBI:37565"/>
        <dbReference type="ChEBI" id="CHEBI:43474"/>
        <dbReference type="ChEBI" id="CHEBI:58189"/>
        <dbReference type="EC" id="3.6.5.3"/>
    </reaction>
    <physiologicalReaction direction="left-to-right" evidence="14">
        <dbReference type="Rhea" id="RHEA:19670"/>
    </physiologicalReaction>
</comment>
<dbReference type="InterPro" id="IPR004541">
    <property type="entry name" value="Transl_elong_EFTu/EF1A_bac/org"/>
</dbReference>
<comment type="function">
    <text evidence="15">This protein promotes the GTP-dependent binding of aminoacyl-tRNA to the A-site of ribosomes during protein biosynthesis.</text>
</comment>
<dbReference type="InterPro" id="IPR050055">
    <property type="entry name" value="EF-Tu_GTPase"/>
</dbReference>
<dbReference type="InterPro" id="IPR004161">
    <property type="entry name" value="EFTu-like_2"/>
</dbReference>
<dbReference type="InterPro" id="IPR031157">
    <property type="entry name" value="G_TR_CS"/>
</dbReference>
<keyword evidence="8" id="KW-0378">Hydrolase</keyword>
<dbReference type="FunFam" id="2.40.30.10:FF:000001">
    <property type="entry name" value="Elongation factor Tu"/>
    <property type="match status" value="1"/>
</dbReference>
<evidence type="ECO:0000256" key="11">
    <source>
        <dbReference type="ARBA" id="ARBA00022946"/>
    </source>
</evidence>
<dbReference type="CDD" id="cd03706">
    <property type="entry name" value="mtEFTU_III"/>
    <property type="match status" value="1"/>
</dbReference>
<reference evidence="17" key="1">
    <citation type="journal article" date="2023" name="Mol. Biol. Evol.">
        <title>Third-Generation Sequencing Reveals the Adaptive Role of the Epigenome in Three Deep-Sea Polychaetes.</title>
        <authorList>
            <person name="Perez M."/>
            <person name="Aroh O."/>
            <person name="Sun Y."/>
            <person name="Lan Y."/>
            <person name="Juniper S.K."/>
            <person name="Young C.R."/>
            <person name="Angers B."/>
            <person name="Qian P.Y."/>
        </authorList>
    </citation>
    <scope>NUCLEOTIDE SEQUENCE</scope>
    <source>
        <strain evidence="17">P08H-3</strain>
    </source>
</reference>
<keyword evidence="12" id="KW-0496">Mitochondrion</keyword>
<evidence type="ECO:0000259" key="16">
    <source>
        <dbReference type="PROSITE" id="PS51722"/>
    </source>
</evidence>
<keyword evidence="6 15" id="KW-0547">Nucleotide-binding</keyword>
<keyword evidence="9" id="KW-0460">Magnesium</keyword>
<keyword evidence="4" id="KW-0963">Cytoplasm</keyword>
<organism evidence="17 18">
    <name type="scientific">Paralvinella palmiformis</name>
    <dbReference type="NCBI Taxonomy" id="53620"/>
    <lineage>
        <taxon>Eukaryota</taxon>
        <taxon>Metazoa</taxon>
        <taxon>Spiralia</taxon>
        <taxon>Lophotrochozoa</taxon>
        <taxon>Annelida</taxon>
        <taxon>Polychaeta</taxon>
        <taxon>Sedentaria</taxon>
        <taxon>Canalipalpata</taxon>
        <taxon>Terebellida</taxon>
        <taxon>Terebelliformia</taxon>
        <taxon>Alvinellidae</taxon>
        <taxon>Paralvinella</taxon>
    </lineage>
</organism>
<evidence type="ECO:0000256" key="9">
    <source>
        <dbReference type="ARBA" id="ARBA00022842"/>
    </source>
</evidence>
<dbReference type="Gene3D" id="2.40.30.10">
    <property type="entry name" value="Translation factors"/>
    <property type="match status" value="2"/>
</dbReference>
<evidence type="ECO:0000256" key="13">
    <source>
        <dbReference type="ARBA" id="ARBA00023134"/>
    </source>
</evidence>
<keyword evidence="10" id="KW-0648">Protein biosynthesis</keyword>
<keyword evidence="7 15" id="KW-0251">Elongation factor</keyword>
<dbReference type="EMBL" id="JAODUP010000041">
    <property type="protein sequence ID" value="KAK2166181.1"/>
    <property type="molecule type" value="Genomic_DNA"/>
</dbReference>
<dbReference type="SUPFAM" id="SSF50447">
    <property type="entry name" value="Translation proteins"/>
    <property type="match status" value="1"/>
</dbReference>
<dbReference type="NCBIfam" id="TIGR00485">
    <property type="entry name" value="EF-Tu"/>
    <property type="match status" value="1"/>
</dbReference>
<evidence type="ECO:0000256" key="10">
    <source>
        <dbReference type="ARBA" id="ARBA00022917"/>
    </source>
</evidence>
<dbReference type="InterPro" id="IPR009001">
    <property type="entry name" value="Transl_elong_EF1A/Init_IF2_C"/>
</dbReference>
<evidence type="ECO:0000256" key="14">
    <source>
        <dbReference type="ARBA" id="ARBA00051990"/>
    </source>
</evidence>
<dbReference type="InterPro" id="IPR041709">
    <property type="entry name" value="EF-Tu_GTP-bd"/>
</dbReference>
<comment type="similarity">
    <text evidence="2 15">Belongs to the TRAFAC class translation factor GTPase superfamily. Classic translation factor GTPase family. EF-Tu/EF-1A subfamily.</text>
</comment>
<dbReference type="PROSITE" id="PS00301">
    <property type="entry name" value="G_TR_1"/>
    <property type="match status" value="1"/>
</dbReference>
<protein>
    <recommendedName>
        <fullName evidence="15">Elongation factor Tu</fullName>
    </recommendedName>
</protein>
<evidence type="ECO:0000313" key="17">
    <source>
        <dbReference type="EMBL" id="KAK2166181.1"/>
    </source>
</evidence>
<dbReference type="InterPro" id="IPR000795">
    <property type="entry name" value="T_Tr_GTP-bd_dom"/>
</dbReference>
<keyword evidence="18" id="KW-1185">Reference proteome</keyword>
<dbReference type="PROSITE" id="PS51722">
    <property type="entry name" value="G_TR_2"/>
    <property type="match status" value="1"/>
</dbReference>
<dbReference type="InterPro" id="IPR004160">
    <property type="entry name" value="Transl_elong_EFTu/EF1A_C"/>
</dbReference>
<evidence type="ECO:0000256" key="1">
    <source>
        <dbReference type="ARBA" id="ARBA00004173"/>
    </source>
</evidence>
<dbReference type="SUPFAM" id="SSF50465">
    <property type="entry name" value="EF-Tu/eEF-1alpha/eIF2-gamma C-terminal domain"/>
    <property type="match status" value="1"/>
</dbReference>
<dbReference type="PANTHER" id="PTHR43721:SF36">
    <property type="entry name" value="ELONGATION FACTOR TU, MITOCHONDRIAL"/>
    <property type="match status" value="1"/>
</dbReference>
<dbReference type="InterPro" id="IPR027417">
    <property type="entry name" value="P-loop_NTPase"/>
</dbReference>
<dbReference type="Proteomes" id="UP001208570">
    <property type="component" value="Unassembled WGS sequence"/>
</dbReference>
<keyword evidence="5" id="KW-0479">Metal-binding</keyword>
<evidence type="ECO:0000256" key="3">
    <source>
        <dbReference type="ARBA" id="ARBA00011245"/>
    </source>
</evidence>
<dbReference type="CDD" id="cd03697">
    <property type="entry name" value="EFTU_II"/>
    <property type="match status" value="1"/>
</dbReference>
<dbReference type="GO" id="GO:0005739">
    <property type="term" value="C:mitochondrion"/>
    <property type="evidence" value="ECO:0007669"/>
    <property type="project" value="UniProtKB-SubCell"/>
</dbReference>
<evidence type="ECO:0000256" key="8">
    <source>
        <dbReference type="ARBA" id="ARBA00022801"/>
    </source>
</evidence>
<dbReference type="GO" id="GO:0070125">
    <property type="term" value="P:mitochondrial translational elongation"/>
    <property type="evidence" value="ECO:0007669"/>
    <property type="project" value="TreeGrafter"/>
</dbReference>
<dbReference type="AlphaFoldDB" id="A0AAD9NFA6"/>
<dbReference type="Pfam" id="PF03144">
    <property type="entry name" value="GTP_EFTU_D2"/>
    <property type="match status" value="1"/>
</dbReference>
<dbReference type="GO" id="GO:0046872">
    <property type="term" value="F:metal ion binding"/>
    <property type="evidence" value="ECO:0007669"/>
    <property type="project" value="UniProtKB-KW"/>
</dbReference>
<dbReference type="Gene3D" id="3.40.50.300">
    <property type="entry name" value="P-loop containing nucleotide triphosphate hydrolases"/>
    <property type="match status" value="1"/>
</dbReference>
<comment type="subunit">
    <text evidence="3">Monomer.</text>
</comment>
<dbReference type="GO" id="GO:0003746">
    <property type="term" value="F:translation elongation factor activity"/>
    <property type="evidence" value="ECO:0007669"/>
    <property type="project" value="UniProtKB-UniRule"/>
</dbReference>
<feature type="domain" description="Tr-type G" evidence="16">
    <location>
        <begin position="55"/>
        <end position="250"/>
    </location>
</feature>
<dbReference type="NCBIfam" id="NF000766">
    <property type="entry name" value="PRK00049.1"/>
    <property type="match status" value="1"/>
</dbReference>
<dbReference type="InterPro" id="IPR033720">
    <property type="entry name" value="EFTU_2"/>
</dbReference>
<comment type="caution">
    <text evidence="17">The sequence shown here is derived from an EMBL/GenBank/DDBJ whole genome shotgun (WGS) entry which is preliminary data.</text>
</comment>
<evidence type="ECO:0000256" key="12">
    <source>
        <dbReference type="ARBA" id="ARBA00023128"/>
    </source>
</evidence>
<accession>A0AAD9NFA6</accession>
<evidence type="ECO:0000256" key="7">
    <source>
        <dbReference type="ARBA" id="ARBA00022768"/>
    </source>
</evidence>
<evidence type="ECO:0000256" key="15">
    <source>
        <dbReference type="RuleBase" id="RU000325"/>
    </source>
</evidence>
<evidence type="ECO:0000256" key="5">
    <source>
        <dbReference type="ARBA" id="ARBA00022723"/>
    </source>
</evidence>
<evidence type="ECO:0000313" key="18">
    <source>
        <dbReference type="Proteomes" id="UP001208570"/>
    </source>
</evidence>
<dbReference type="InterPro" id="IPR009000">
    <property type="entry name" value="Transl_B-barrel_sf"/>
</dbReference>
<dbReference type="GO" id="GO:0005525">
    <property type="term" value="F:GTP binding"/>
    <property type="evidence" value="ECO:0007669"/>
    <property type="project" value="UniProtKB-UniRule"/>
</dbReference>
<dbReference type="Pfam" id="PF03143">
    <property type="entry name" value="GTP_EFTU_D3"/>
    <property type="match status" value="1"/>
</dbReference>
<dbReference type="NCBIfam" id="NF009372">
    <property type="entry name" value="PRK12735.1"/>
    <property type="match status" value="1"/>
</dbReference>
<evidence type="ECO:0000256" key="2">
    <source>
        <dbReference type="ARBA" id="ARBA00007249"/>
    </source>
</evidence>
<dbReference type="Pfam" id="PF00009">
    <property type="entry name" value="GTP_EFTU"/>
    <property type="match status" value="1"/>
</dbReference>
<dbReference type="GO" id="GO:0003924">
    <property type="term" value="F:GTPase activity"/>
    <property type="evidence" value="ECO:0007669"/>
    <property type="project" value="UniProtKB-UniRule"/>
</dbReference>
<dbReference type="CDD" id="cd01884">
    <property type="entry name" value="EF_Tu"/>
    <property type="match status" value="1"/>
</dbReference>
<dbReference type="PRINTS" id="PR00315">
    <property type="entry name" value="ELONGATNFCT"/>
</dbReference>
<proteinExistence type="inferred from homology"/>
<dbReference type="PANTHER" id="PTHR43721">
    <property type="entry name" value="ELONGATION FACTOR TU-RELATED"/>
    <property type="match status" value="1"/>
</dbReference>
<comment type="subcellular location">
    <subcellularLocation>
        <location evidence="1">Mitochondrion</location>
    </subcellularLocation>
</comment>
<gene>
    <name evidence="17" type="ORF">LSH36_41g13108</name>
</gene>
<dbReference type="FunFam" id="3.40.50.300:FF:000576">
    <property type="entry name" value="Elongation factor Tu"/>
    <property type="match status" value="1"/>
</dbReference>
<name>A0AAD9NFA6_9ANNE</name>
<evidence type="ECO:0000256" key="6">
    <source>
        <dbReference type="ARBA" id="ARBA00022741"/>
    </source>
</evidence>
<keyword evidence="13 15" id="KW-0342">GTP-binding</keyword>